<evidence type="ECO:0000256" key="1">
    <source>
        <dbReference type="SAM" id="SignalP"/>
    </source>
</evidence>
<keyword evidence="3" id="KW-1185">Reference proteome</keyword>
<name>A0A6G0VZ94_APHCR</name>
<proteinExistence type="predicted"/>
<comment type="caution">
    <text evidence="2">The sequence shown here is derived from an EMBL/GenBank/DDBJ whole genome shotgun (WGS) entry which is preliminary data.</text>
</comment>
<organism evidence="2 3">
    <name type="scientific">Aphis craccivora</name>
    <name type="common">Cowpea aphid</name>
    <dbReference type="NCBI Taxonomy" id="307492"/>
    <lineage>
        <taxon>Eukaryota</taxon>
        <taxon>Metazoa</taxon>
        <taxon>Ecdysozoa</taxon>
        <taxon>Arthropoda</taxon>
        <taxon>Hexapoda</taxon>
        <taxon>Insecta</taxon>
        <taxon>Pterygota</taxon>
        <taxon>Neoptera</taxon>
        <taxon>Paraneoptera</taxon>
        <taxon>Hemiptera</taxon>
        <taxon>Sternorrhyncha</taxon>
        <taxon>Aphidomorpha</taxon>
        <taxon>Aphidoidea</taxon>
        <taxon>Aphididae</taxon>
        <taxon>Aphidini</taxon>
        <taxon>Aphis</taxon>
        <taxon>Aphis</taxon>
    </lineage>
</organism>
<sequence length="75" mass="8879">MYFKRLQFPVWLAFAMIINKSQGQSLSVCMINLEKQCFLHGQFSQDNTFIDIKSYENSDMLYPLDETIDYIMLLV</sequence>
<accession>A0A6G0VZ94</accession>
<dbReference type="AlphaFoldDB" id="A0A6G0VZ94"/>
<gene>
    <name evidence="2" type="ORF">FWK35_00027936</name>
</gene>
<evidence type="ECO:0008006" key="4">
    <source>
        <dbReference type="Google" id="ProtNLM"/>
    </source>
</evidence>
<evidence type="ECO:0000313" key="3">
    <source>
        <dbReference type="Proteomes" id="UP000478052"/>
    </source>
</evidence>
<dbReference type="EMBL" id="VUJU01010133">
    <property type="protein sequence ID" value="KAF0715679.1"/>
    <property type="molecule type" value="Genomic_DNA"/>
</dbReference>
<dbReference type="OrthoDB" id="272985at2759"/>
<feature type="signal peptide" evidence="1">
    <location>
        <begin position="1"/>
        <end position="23"/>
    </location>
</feature>
<reference evidence="2 3" key="1">
    <citation type="submission" date="2019-08" db="EMBL/GenBank/DDBJ databases">
        <title>Whole genome of Aphis craccivora.</title>
        <authorList>
            <person name="Voronova N.V."/>
            <person name="Shulinski R.S."/>
            <person name="Bandarenka Y.V."/>
            <person name="Zhorov D.G."/>
            <person name="Warner D."/>
        </authorList>
    </citation>
    <scope>NUCLEOTIDE SEQUENCE [LARGE SCALE GENOMIC DNA]</scope>
    <source>
        <strain evidence="2">180601</strain>
        <tissue evidence="2">Whole Body</tissue>
    </source>
</reference>
<keyword evidence="1" id="KW-0732">Signal</keyword>
<evidence type="ECO:0000313" key="2">
    <source>
        <dbReference type="EMBL" id="KAF0715679.1"/>
    </source>
</evidence>
<protein>
    <recommendedName>
        <fullName evidence="4">ATP-dependent DNA helicase PIF1-like</fullName>
    </recommendedName>
</protein>
<feature type="chain" id="PRO_5026062349" description="ATP-dependent DNA helicase PIF1-like" evidence="1">
    <location>
        <begin position="24"/>
        <end position="75"/>
    </location>
</feature>
<dbReference type="Proteomes" id="UP000478052">
    <property type="component" value="Unassembled WGS sequence"/>
</dbReference>